<feature type="transmembrane region" description="Helical" evidence="1">
    <location>
        <begin position="62"/>
        <end position="81"/>
    </location>
</feature>
<evidence type="ECO:0000256" key="1">
    <source>
        <dbReference type="SAM" id="Phobius"/>
    </source>
</evidence>
<dbReference type="AlphaFoldDB" id="X1B2J6"/>
<evidence type="ECO:0000313" key="2">
    <source>
        <dbReference type="EMBL" id="GAG89185.1"/>
    </source>
</evidence>
<protein>
    <submittedName>
        <fullName evidence="2">Uncharacterized protein</fullName>
    </submittedName>
</protein>
<accession>X1B2J6</accession>
<proteinExistence type="predicted"/>
<keyword evidence="1" id="KW-0472">Membrane</keyword>
<sequence>MNNNGQVFLVGLMLGIAAFMLAMVFINPITDVITEARAADQLDCSNSSITDGKKMTCLMVDLILPIFIGICIGLAGAYVTAKFV</sequence>
<keyword evidence="1" id="KW-0812">Transmembrane</keyword>
<name>X1B2J6_9ZZZZ</name>
<keyword evidence="1" id="KW-1133">Transmembrane helix</keyword>
<gene>
    <name evidence="2" type="ORF">S01H4_22807</name>
</gene>
<dbReference type="EMBL" id="BART01010503">
    <property type="protein sequence ID" value="GAG89185.1"/>
    <property type="molecule type" value="Genomic_DNA"/>
</dbReference>
<comment type="caution">
    <text evidence="2">The sequence shown here is derived from an EMBL/GenBank/DDBJ whole genome shotgun (WGS) entry which is preliminary data.</text>
</comment>
<reference evidence="2" key="1">
    <citation type="journal article" date="2014" name="Front. Microbiol.">
        <title>High frequency of phylogenetically diverse reductive dehalogenase-homologous genes in deep subseafloor sedimentary metagenomes.</title>
        <authorList>
            <person name="Kawai M."/>
            <person name="Futagami T."/>
            <person name="Toyoda A."/>
            <person name="Takaki Y."/>
            <person name="Nishi S."/>
            <person name="Hori S."/>
            <person name="Arai W."/>
            <person name="Tsubouchi T."/>
            <person name="Morono Y."/>
            <person name="Uchiyama I."/>
            <person name="Ito T."/>
            <person name="Fujiyama A."/>
            <person name="Inagaki F."/>
            <person name="Takami H."/>
        </authorList>
    </citation>
    <scope>NUCLEOTIDE SEQUENCE</scope>
    <source>
        <strain evidence="2">Expedition CK06-06</strain>
    </source>
</reference>
<organism evidence="2">
    <name type="scientific">marine sediment metagenome</name>
    <dbReference type="NCBI Taxonomy" id="412755"/>
    <lineage>
        <taxon>unclassified sequences</taxon>
        <taxon>metagenomes</taxon>
        <taxon>ecological metagenomes</taxon>
    </lineage>
</organism>
<feature type="transmembrane region" description="Helical" evidence="1">
    <location>
        <begin position="7"/>
        <end position="26"/>
    </location>
</feature>